<protein>
    <submittedName>
        <fullName evidence="12">Chloride channel protein</fullName>
    </submittedName>
</protein>
<keyword evidence="4 11" id="KW-1133">Transmembrane helix</keyword>
<dbReference type="CDD" id="cd01034">
    <property type="entry name" value="EriC_like"/>
    <property type="match status" value="1"/>
</dbReference>
<evidence type="ECO:0000256" key="3">
    <source>
        <dbReference type="ARBA" id="ARBA00022692"/>
    </source>
</evidence>
<evidence type="ECO:0000256" key="9">
    <source>
        <dbReference type="ARBA" id="ARBA00023303"/>
    </source>
</evidence>
<keyword evidence="9" id="KW-0407">Ion channel</keyword>
<feature type="transmembrane region" description="Helical" evidence="11">
    <location>
        <begin position="368"/>
        <end position="389"/>
    </location>
</feature>
<evidence type="ECO:0000256" key="6">
    <source>
        <dbReference type="ARBA" id="ARBA00023136"/>
    </source>
</evidence>
<evidence type="ECO:0000256" key="10">
    <source>
        <dbReference type="SAM" id="MobiDB-lite"/>
    </source>
</evidence>
<keyword evidence="8" id="KW-0868">Chloride</keyword>
<dbReference type="InterPro" id="IPR050368">
    <property type="entry name" value="ClC-type_chloride_channel"/>
</dbReference>
<organism evidence="12 13">
    <name type="scientific">Dyella ginsengisoli</name>
    <dbReference type="NCBI Taxonomy" id="363848"/>
    <lineage>
        <taxon>Bacteria</taxon>
        <taxon>Pseudomonadati</taxon>
        <taxon>Pseudomonadota</taxon>
        <taxon>Gammaproteobacteria</taxon>
        <taxon>Lysobacterales</taxon>
        <taxon>Rhodanobacteraceae</taxon>
        <taxon>Dyella</taxon>
    </lineage>
</organism>
<keyword evidence="13" id="KW-1185">Reference proteome</keyword>
<feature type="transmembrane region" description="Helical" evidence="11">
    <location>
        <begin position="208"/>
        <end position="232"/>
    </location>
</feature>
<reference evidence="12 13" key="1">
    <citation type="submission" date="2020-10" db="EMBL/GenBank/DDBJ databases">
        <title>Phylogeny of dyella-like bacteria.</title>
        <authorList>
            <person name="Fu J."/>
        </authorList>
    </citation>
    <scope>NUCLEOTIDE SEQUENCE [LARGE SCALE GENOMIC DNA]</scope>
    <source>
        <strain evidence="12 13">Gsoil3046</strain>
    </source>
</reference>
<feature type="transmembrane region" description="Helical" evidence="11">
    <location>
        <begin position="118"/>
        <end position="140"/>
    </location>
</feature>
<dbReference type="Proteomes" id="UP001620460">
    <property type="component" value="Unassembled WGS sequence"/>
</dbReference>
<feature type="transmembrane region" description="Helical" evidence="11">
    <location>
        <begin position="34"/>
        <end position="53"/>
    </location>
</feature>
<evidence type="ECO:0000256" key="4">
    <source>
        <dbReference type="ARBA" id="ARBA00022989"/>
    </source>
</evidence>
<evidence type="ECO:0000256" key="5">
    <source>
        <dbReference type="ARBA" id="ARBA00023065"/>
    </source>
</evidence>
<evidence type="ECO:0000256" key="8">
    <source>
        <dbReference type="ARBA" id="ARBA00023214"/>
    </source>
</evidence>
<feature type="transmembrane region" description="Helical" evidence="11">
    <location>
        <begin position="340"/>
        <end position="361"/>
    </location>
</feature>
<keyword evidence="5" id="KW-0406">Ion transport</keyword>
<keyword evidence="3 11" id="KW-0812">Transmembrane</keyword>
<proteinExistence type="predicted"/>
<evidence type="ECO:0000313" key="12">
    <source>
        <dbReference type="EMBL" id="MFK2905226.1"/>
    </source>
</evidence>
<dbReference type="EMBL" id="JADIKM010000004">
    <property type="protein sequence ID" value="MFK2905226.1"/>
    <property type="molecule type" value="Genomic_DNA"/>
</dbReference>
<feature type="region of interest" description="Disordered" evidence="10">
    <location>
        <begin position="448"/>
        <end position="501"/>
    </location>
</feature>
<sequence>MTDQQPPAPPSSNPRLQALLGHEFFAPAQWKRRLALWIGAILVALAAIVFAKASDWSFHLFQLMLSYGAWIPLIVTPIVFALLAWVTEGRLRATRGSGIPQVIGTLHIEDEGFRARMLALPIAVGKMVLTLIALGVGASIGREGPTVHVGAGLFYTLGRRFGFTDPKAASRFILAGGAAGIAAAFNTPLAGVVFAIEELAGTFEHRFSGLLLTAVIVGGVVSLGIMGNYAYFGEVEASLPLGHSWLAVLLTGVICGLAGGLFARLILLSRRGPLAQIGRLRSRAPVLFAAGCGLALALLGLLTHNNIYGTGYDQARAFVQEAAVTPGQGFGIAKLLANVVSYWAGIPGGIFSPALAVGAGIGHNIASFLPGVPAGAVVLLGMSAYLSGVTGAPLTSAVIAMELTDNQEMVIPIMAACLLARAAASLFCPTPVYKDFAERMVQDFERQQAAAQAKAAPADAPSSRPTAAPDDLEVVEPAPSGKTSAYGEQADLPGSTSSDPS</sequence>
<dbReference type="PANTHER" id="PTHR43427:SF6">
    <property type="entry name" value="CHLORIDE CHANNEL PROTEIN CLC-E"/>
    <property type="match status" value="1"/>
</dbReference>
<dbReference type="RefSeq" id="WP_404634530.1">
    <property type="nucleotide sequence ID" value="NZ_JADIKM010000004.1"/>
</dbReference>
<keyword evidence="2" id="KW-0813">Transport</keyword>
<gene>
    <name evidence="12" type="ORF">ISP17_14780</name>
</gene>
<evidence type="ECO:0000256" key="1">
    <source>
        <dbReference type="ARBA" id="ARBA00004141"/>
    </source>
</evidence>
<evidence type="ECO:0000256" key="11">
    <source>
        <dbReference type="SAM" id="Phobius"/>
    </source>
</evidence>
<dbReference type="Pfam" id="PF00654">
    <property type="entry name" value="Voltage_CLC"/>
    <property type="match status" value="1"/>
</dbReference>
<evidence type="ECO:0000313" key="13">
    <source>
        <dbReference type="Proteomes" id="UP001620460"/>
    </source>
</evidence>
<name>A0ABW8JYP9_9GAMM</name>
<evidence type="ECO:0000256" key="2">
    <source>
        <dbReference type="ARBA" id="ARBA00022448"/>
    </source>
</evidence>
<feature type="transmembrane region" description="Helical" evidence="11">
    <location>
        <begin position="284"/>
        <end position="302"/>
    </location>
</feature>
<feature type="transmembrane region" description="Helical" evidence="11">
    <location>
        <begin position="172"/>
        <end position="196"/>
    </location>
</feature>
<feature type="transmembrane region" description="Helical" evidence="11">
    <location>
        <begin position="244"/>
        <end position="263"/>
    </location>
</feature>
<dbReference type="Gene3D" id="1.10.3080.10">
    <property type="entry name" value="Clc chloride channel"/>
    <property type="match status" value="1"/>
</dbReference>
<keyword evidence="7" id="KW-0869">Chloride channel</keyword>
<feature type="transmembrane region" description="Helical" evidence="11">
    <location>
        <begin position="409"/>
        <end position="430"/>
    </location>
</feature>
<dbReference type="SUPFAM" id="SSF81340">
    <property type="entry name" value="Clc chloride channel"/>
    <property type="match status" value="1"/>
</dbReference>
<evidence type="ECO:0000256" key="7">
    <source>
        <dbReference type="ARBA" id="ARBA00023173"/>
    </source>
</evidence>
<accession>A0ABW8JYP9</accession>
<dbReference type="PANTHER" id="PTHR43427">
    <property type="entry name" value="CHLORIDE CHANNEL PROTEIN CLC-E"/>
    <property type="match status" value="1"/>
</dbReference>
<dbReference type="PRINTS" id="PR00762">
    <property type="entry name" value="CLCHANNEL"/>
</dbReference>
<feature type="compositionally biased region" description="Low complexity" evidence="10">
    <location>
        <begin position="448"/>
        <end position="469"/>
    </location>
</feature>
<comment type="subcellular location">
    <subcellularLocation>
        <location evidence="1">Membrane</location>
        <topology evidence="1">Multi-pass membrane protein</topology>
    </subcellularLocation>
</comment>
<keyword evidence="6 11" id="KW-0472">Membrane</keyword>
<feature type="transmembrane region" description="Helical" evidence="11">
    <location>
        <begin position="65"/>
        <end position="86"/>
    </location>
</feature>
<dbReference type="InterPro" id="IPR001807">
    <property type="entry name" value="ClC"/>
</dbReference>
<comment type="caution">
    <text evidence="12">The sequence shown here is derived from an EMBL/GenBank/DDBJ whole genome shotgun (WGS) entry which is preliminary data.</text>
</comment>
<dbReference type="InterPro" id="IPR014743">
    <property type="entry name" value="Cl-channel_core"/>
</dbReference>